<dbReference type="EMBL" id="JNBS01005178">
    <property type="protein sequence ID" value="OQR80595.1"/>
    <property type="molecule type" value="Genomic_DNA"/>
</dbReference>
<feature type="non-terminal residue" evidence="1">
    <location>
        <position position="134"/>
    </location>
</feature>
<dbReference type="Proteomes" id="UP000243217">
    <property type="component" value="Unassembled WGS sequence"/>
</dbReference>
<name>A0A1V9Y4F1_9STRA</name>
<dbReference type="AlphaFoldDB" id="A0A1V9Y4F1"/>
<protein>
    <submittedName>
        <fullName evidence="1">Uncharacterized protein</fullName>
    </submittedName>
</protein>
<gene>
    <name evidence="1" type="ORF">THRCLA_11980</name>
</gene>
<proteinExistence type="predicted"/>
<organism evidence="1 2">
    <name type="scientific">Thraustotheca clavata</name>
    <dbReference type="NCBI Taxonomy" id="74557"/>
    <lineage>
        <taxon>Eukaryota</taxon>
        <taxon>Sar</taxon>
        <taxon>Stramenopiles</taxon>
        <taxon>Oomycota</taxon>
        <taxon>Saprolegniomycetes</taxon>
        <taxon>Saprolegniales</taxon>
        <taxon>Achlyaceae</taxon>
        <taxon>Thraustotheca</taxon>
    </lineage>
</organism>
<keyword evidence="2" id="KW-1185">Reference proteome</keyword>
<dbReference type="OrthoDB" id="10531420at2759"/>
<evidence type="ECO:0000313" key="1">
    <source>
        <dbReference type="EMBL" id="OQR80595.1"/>
    </source>
</evidence>
<reference evidence="1 2" key="1">
    <citation type="journal article" date="2014" name="Genome Biol. Evol.">
        <title>The secreted proteins of Achlya hypogyna and Thraustotheca clavata identify the ancestral oomycete secretome and reveal gene acquisitions by horizontal gene transfer.</title>
        <authorList>
            <person name="Misner I."/>
            <person name="Blouin N."/>
            <person name="Leonard G."/>
            <person name="Richards T.A."/>
            <person name="Lane C.E."/>
        </authorList>
    </citation>
    <scope>NUCLEOTIDE SEQUENCE [LARGE SCALE GENOMIC DNA]</scope>
    <source>
        <strain evidence="1 2">ATCC 34112</strain>
    </source>
</reference>
<comment type="caution">
    <text evidence="1">The sequence shown here is derived from an EMBL/GenBank/DDBJ whole genome shotgun (WGS) entry which is preliminary data.</text>
</comment>
<evidence type="ECO:0000313" key="2">
    <source>
        <dbReference type="Proteomes" id="UP000243217"/>
    </source>
</evidence>
<sequence>MWQTVSDAFRWIYLTTLPVAIEGLRILPASGVNTLLTPYCWADFEKNWSLAHSYKRASRCWKRDTDNAAVYLEAVLRNINLKAWLVQNSEAFMELIAIPIEQSGGQYWVDQLLHNNGTLYQMQYGNSIQTGISE</sequence>
<accession>A0A1V9Y4F1</accession>